<geneLocation type="plasmid" evidence="3">
    <name>pmdjk44.1</name>
</geneLocation>
<keyword evidence="3" id="KW-1185">Reference proteome</keyword>
<accession>A0A291W4U9</accession>
<sequence>MLLPRSHPAPVDRSGTPAARRPQPRSSAPGRCAVEPVRVTVTASAAARLTASRAGRVLPHPPGAPTALLTKDTS</sequence>
<protein>
    <submittedName>
        <fullName evidence="2">Uncharacterized protein</fullName>
    </submittedName>
</protein>
<organism evidence="2 3">
    <name type="scientific">Streptomyces alboflavus</name>
    <dbReference type="NCBI Taxonomy" id="67267"/>
    <lineage>
        <taxon>Bacteria</taxon>
        <taxon>Bacillati</taxon>
        <taxon>Actinomycetota</taxon>
        <taxon>Actinomycetes</taxon>
        <taxon>Kitasatosporales</taxon>
        <taxon>Streptomycetaceae</taxon>
        <taxon>Streptomyces</taxon>
    </lineage>
</organism>
<proteinExistence type="predicted"/>
<evidence type="ECO:0000313" key="2">
    <source>
        <dbReference type="EMBL" id="ATM24572.1"/>
    </source>
</evidence>
<dbReference type="RefSeq" id="WP_100112412.1">
    <property type="nucleotide sequence ID" value="NZ_CP023976.1"/>
</dbReference>
<evidence type="ECO:0000313" key="3">
    <source>
        <dbReference type="Proteomes" id="UP000195880"/>
    </source>
</evidence>
<feature type="region of interest" description="Disordered" evidence="1">
    <location>
        <begin position="52"/>
        <end position="74"/>
    </location>
</feature>
<name>A0A291W4U9_9ACTN</name>
<dbReference type="EMBL" id="CP023976">
    <property type="protein sequence ID" value="ATM24572.1"/>
    <property type="molecule type" value="Genomic_DNA"/>
</dbReference>
<evidence type="ECO:0000256" key="1">
    <source>
        <dbReference type="SAM" id="MobiDB-lite"/>
    </source>
</evidence>
<dbReference type="KEGG" id="salf:SMD44_p10073"/>
<dbReference type="Proteomes" id="UP000195880">
    <property type="component" value="Plasmid pMDJK44.1"/>
</dbReference>
<gene>
    <name evidence="2" type="ORF">SMD44_p10073</name>
</gene>
<dbReference type="AlphaFoldDB" id="A0A291W4U9"/>
<reference evidence="2 3" key="1">
    <citation type="submission" date="2017-10" db="EMBL/GenBank/DDBJ databases">
        <title>Streptomyces alboflavus Genome sequencing and assembly.</title>
        <authorList>
            <person name="Wang Y."/>
            <person name="Du B."/>
            <person name="Ding Y."/>
            <person name="Liu H."/>
            <person name="Hou Q."/>
            <person name="Liu K."/>
            <person name="Wang C."/>
            <person name="Yao L."/>
        </authorList>
    </citation>
    <scope>NUCLEOTIDE SEQUENCE [LARGE SCALE GENOMIC DNA]</scope>
    <source>
        <strain evidence="2 3">MDJK44</strain>
        <plasmid evidence="3">Plasmid pmdjk44.1</plasmid>
    </source>
</reference>
<keyword evidence="2" id="KW-0614">Plasmid</keyword>
<feature type="region of interest" description="Disordered" evidence="1">
    <location>
        <begin position="1"/>
        <end position="32"/>
    </location>
</feature>